<gene>
    <name evidence="1" type="ORF">pdam_00022299</name>
</gene>
<name>A0A3M6TE96_POCDA</name>
<evidence type="ECO:0000313" key="1">
    <source>
        <dbReference type="EMBL" id="RMX39725.1"/>
    </source>
</evidence>
<dbReference type="OrthoDB" id="5963825at2759"/>
<reference evidence="1 2" key="1">
    <citation type="journal article" date="2018" name="Sci. Rep.">
        <title>Comparative analysis of the Pocillopora damicornis genome highlights role of immune system in coral evolution.</title>
        <authorList>
            <person name="Cunning R."/>
            <person name="Bay R.A."/>
            <person name="Gillette P."/>
            <person name="Baker A.C."/>
            <person name="Traylor-Knowles N."/>
        </authorList>
    </citation>
    <scope>NUCLEOTIDE SEQUENCE [LARGE SCALE GENOMIC DNA]</scope>
    <source>
        <strain evidence="1">RSMAS</strain>
        <tissue evidence="1">Whole animal</tissue>
    </source>
</reference>
<organism evidence="1 2">
    <name type="scientific">Pocillopora damicornis</name>
    <name type="common">Cauliflower coral</name>
    <name type="synonym">Millepora damicornis</name>
    <dbReference type="NCBI Taxonomy" id="46731"/>
    <lineage>
        <taxon>Eukaryota</taxon>
        <taxon>Metazoa</taxon>
        <taxon>Cnidaria</taxon>
        <taxon>Anthozoa</taxon>
        <taxon>Hexacorallia</taxon>
        <taxon>Scleractinia</taxon>
        <taxon>Astrocoeniina</taxon>
        <taxon>Pocilloporidae</taxon>
        <taxon>Pocillopora</taxon>
    </lineage>
</organism>
<proteinExistence type="predicted"/>
<comment type="caution">
    <text evidence="1">The sequence shown here is derived from an EMBL/GenBank/DDBJ whole genome shotgun (WGS) entry which is preliminary data.</text>
</comment>
<keyword evidence="2" id="KW-1185">Reference proteome</keyword>
<sequence length="295" mass="32458">MRFTTKVSSSQEARVTKSAMSDQTFTFSVKKSEVSNGAAITGSESEGAVGGEPLKKSSTLNVNREQIEDFTSVRDKIFPVIKARSWVDATKDLLVKIDPKSKAGVLFTPLKNIPGTKLGYTLAIVNDSHRTDSLNFILTSHLEAWTTSESVLQEVALKNLEQKLDSLGENLWMQSKTGIHYIDNLGSISASVLLLPRFIARLDVENGDAVIVVPSSDLCMVVGSKMETRLCIVGEMSLRYSSDPHHLNARLRLSKSRMIIANYTPKSYAGEFPVPSTLEEVAGLKLRVTPIKRKK</sequence>
<accession>A0A3M6TE96</accession>
<dbReference type="Proteomes" id="UP000275408">
    <property type="component" value="Unassembled WGS sequence"/>
</dbReference>
<dbReference type="EMBL" id="RCHS01003788">
    <property type="protein sequence ID" value="RMX39725.1"/>
    <property type="molecule type" value="Genomic_DNA"/>
</dbReference>
<dbReference type="OMA" id="REHIFHI"/>
<protein>
    <submittedName>
        <fullName evidence="1">Uncharacterized protein</fullName>
    </submittedName>
</protein>
<evidence type="ECO:0000313" key="2">
    <source>
        <dbReference type="Proteomes" id="UP000275408"/>
    </source>
</evidence>
<dbReference type="AlphaFoldDB" id="A0A3M6TE96"/>